<protein>
    <submittedName>
        <fullName evidence="1">Uncharacterized protein</fullName>
    </submittedName>
</protein>
<gene>
    <name evidence="1" type="ORF">METZ01_LOCUS34498</name>
</gene>
<dbReference type="EMBL" id="UINC01001476">
    <property type="protein sequence ID" value="SUZ81644.1"/>
    <property type="molecule type" value="Genomic_DNA"/>
</dbReference>
<accession>A0A381QRQ3</accession>
<evidence type="ECO:0000313" key="1">
    <source>
        <dbReference type="EMBL" id="SUZ81644.1"/>
    </source>
</evidence>
<dbReference type="AlphaFoldDB" id="A0A381QRQ3"/>
<proteinExistence type="predicted"/>
<sequence>MQCINKQILPLFIFLSLLFGQFREDVPIQSLPSNLNGELSNTQGLSLFDPARFDIQHGFTMSMVNLGGRPLSMAGYTSHISYWASDNLELNAKIMLFNTMGKLPGGSTGGMQNLQLAYDAGITFKPTKNSFLKLEMRTHNNPFYRDNYYDLNYMGYSIHQNNFSHSSLGPRILE</sequence>
<organism evidence="1">
    <name type="scientific">marine metagenome</name>
    <dbReference type="NCBI Taxonomy" id="408172"/>
    <lineage>
        <taxon>unclassified sequences</taxon>
        <taxon>metagenomes</taxon>
        <taxon>ecological metagenomes</taxon>
    </lineage>
</organism>
<name>A0A381QRQ3_9ZZZZ</name>
<reference evidence="1" key="1">
    <citation type="submission" date="2018-05" db="EMBL/GenBank/DDBJ databases">
        <authorList>
            <person name="Lanie J.A."/>
            <person name="Ng W.-L."/>
            <person name="Kazmierczak K.M."/>
            <person name="Andrzejewski T.M."/>
            <person name="Davidsen T.M."/>
            <person name="Wayne K.J."/>
            <person name="Tettelin H."/>
            <person name="Glass J.I."/>
            <person name="Rusch D."/>
            <person name="Podicherti R."/>
            <person name="Tsui H.-C.T."/>
            <person name="Winkler M.E."/>
        </authorList>
    </citation>
    <scope>NUCLEOTIDE SEQUENCE</scope>
</reference>